<protein>
    <recommendedName>
        <fullName evidence="2">CBU-0592-like domain-containing protein</fullName>
    </recommendedName>
</protein>
<dbReference type="InterPro" id="IPR058058">
    <property type="entry name" value="CBU_0592-like"/>
</dbReference>
<dbReference type="EMBL" id="PCXE01000014">
    <property type="protein sequence ID" value="PIR26780.1"/>
    <property type="molecule type" value="Genomic_DNA"/>
</dbReference>
<accession>A0A2H0PXM9</accession>
<evidence type="ECO:0000313" key="4">
    <source>
        <dbReference type="Proteomes" id="UP000236846"/>
    </source>
</evidence>
<name>A0A2H0PXM9_9BACT</name>
<gene>
    <name evidence="3" type="ORF">COV41_00715</name>
</gene>
<evidence type="ECO:0000256" key="1">
    <source>
        <dbReference type="SAM" id="Phobius"/>
    </source>
</evidence>
<feature type="transmembrane region" description="Helical" evidence="1">
    <location>
        <begin position="6"/>
        <end position="24"/>
    </location>
</feature>
<dbReference type="NCBIfam" id="NF047864">
    <property type="entry name" value="CBU_0592_membra"/>
    <property type="match status" value="1"/>
</dbReference>
<sequence>MTLFFGILGLILLLLAFVLDTFNVVSEKSRLLYGLNFVGSVLLVWYSYEIRSVPFFILESFWVCVSLIKMLKQK</sequence>
<dbReference type="Proteomes" id="UP000236846">
    <property type="component" value="Unassembled WGS sequence"/>
</dbReference>
<dbReference type="Pfam" id="PF26604">
    <property type="entry name" value="CBU_0592"/>
    <property type="match status" value="1"/>
</dbReference>
<feature type="transmembrane region" description="Helical" evidence="1">
    <location>
        <begin position="31"/>
        <end position="48"/>
    </location>
</feature>
<keyword evidence="1" id="KW-1133">Transmembrane helix</keyword>
<feature type="domain" description="CBU-0592-like" evidence="2">
    <location>
        <begin position="4"/>
        <end position="72"/>
    </location>
</feature>
<keyword evidence="1" id="KW-0812">Transmembrane</keyword>
<reference evidence="3 4" key="1">
    <citation type="submission" date="2017-09" db="EMBL/GenBank/DDBJ databases">
        <title>Depth-based differentiation of microbial function through sediment-hosted aquifers and enrichment of novel symbionts in the deep terrestrial subsurface.</title>
        <authorList>
            <person name="Probst A.J."/>
            <person name="Ladd B."/>
            <person name="Jarett J.K."/>
            <person name="Geller-Mcgrath D.E."/>
            <person name="Sieber C.M."/>
            <person name="Emerson J.B."/>
            <person name="Anantharaman K."/>
            <person name="Thomas B.C."/>
            <person name="Malmstrom R."/>
            <person name="Stieglmeier M."/>
            <person name="Klingl A."/>
            <person name="Woyke T."/>
            <person name="Ryan C.M."/>
            <person name="Banfield J.F."/>
        </authorList>
    </citation>
    <scope>NUCLEOTIDE SEQUENCE [LARGE SCALE GENOMIC DNA]</scope>
    <source>
        <strain evidence="3">CG11_big_fil_rev_8_21_14_0_20_43_10</strain>
    </source>
</reference>
<proteinExistence type="predicted"/>
<evidence type="ECO:0000313" key="3">
    <source>
        <dbReference type="EMBL" id="PIR26780.1"/>
    </source>
</evidence>
<dbReference type="AlphaFoldDB" id="A0A2H0PXM9"/>
<comment type="caution">
    <text evidence="3">The sequence shown here is derived from an EMBL/GenBank/DDBJ whole genome shotgun (WGS) entry which is preliminary data.</text>
</comment>
<keyword evidence="1" id="KW-0472">Membrane</keyword>
<evidence type="ECO:0000259" key="2">
    <source>
        <dbReference type="Pfam" id="PF26604"/>
    </source>
</evidence>
<organism evidence="3 4">
    <name type="scientific">Candidatus Brennerbacteria bacterium CG11_big_fil_rev_8_21_14_0_20_43_10</name>
    <dbReference type="NCBI Taxonomy" id="1974523"/>
    <lineage>
        <taxon>Bacteria</taxon>
        <taxon>Candidatus Brenneribacteriota</taxon>
    </lineage>
</organism>